<protein>
    <submittedName>
        <fullName evidence="2">Histone deacetylase</fullName>
    </submittedName>
</protein>
<evidence type="ECO:0000313" key="2">
    <source>
        <dbReference type="EMBL" id="MBS3058451.1"/>
    </source>
</evidence>
<dbReference type="GO" id="GO:0040029">
    <property type="term" value="P:epigenetic regulation of gene expression"/>
    <property type="evidence" value="ECO:0007669"/>
    <property type="project" value="TreeGrafter"/>
</dbReference>
<dbReference type="CDD" id="cd09992">
    <property type="entry name" value="HDAC_classII"/>
    <property type="match status" value="1"/>
</dbReference>
<accession>A0A8T4KVV2</accession>
<proteinExistence type="predicted"/>
<name>A0A8T4KVV2_9ARCH</name>
<dbReference type="InterPro" id="IPR023801">
    <property type="entry name" value="His_deacetylse_dom"/>
</dbReference>
<dbReference type="PANTHER" id="PTHR10625">
    <property type="entry name" value="HISTONE DEACETYLASE HDAC1-RELATED"/>
    <property type="match status" value="1"/>
</dbReference>
<dbReference type="InterPro" id="IPR023696">
    <property type="entry name" value="Ureohydrolase_dom_sf"/>
</dbReference>
<dbReference type="Pfam" id="PF00850">
    <property type="entry name" value="Hist_deacetyl"/>
    <property type="match status" value="1"/>
</dbReference>
<dbReference type="PRINTS" id="PR01270">
    <property type="entry name" value="HDASUPER"/>
</dbReference>
<gene>
    <name evidence="2" type="ORF">J4478_03575</name>
</gene>
<dbReference type="Gene3D" id="3.40.800.20">
    <property type="entry name" value="Histone deacetylase domain"/>
    <property type="match status" value="1"/>
</dbReference>
<sequence length="296" mass="32967">MKLLYNSKFLGHSCNAGHPESPERLKFFQSEEETRLINGEQYLELCHSRQYISLVKEYCKKQLWLSQDTYTCADSFETACYAVSAAVQASESNAFALVRPPGHHAGIASGEGFCIFNNIAIAVKRLLQKGQRVFVFDFDLHHGNGTQEILEKEPNAFYFSTHQAGIYPGTGMDSGKNFTNIPLNAGCRDVEYVRLLEKKLSPALKAFKPDVVALSAGFDSYYKDFSAKGFLGSGKESELSKEDFTAKAQASALGFSLTKRSFEKIKELVTPYNHFAVLEGGYNPESIREGVNVFLE</sequence>
<dbReference type="SUPFAM" id="SSF52768">
    <property type="entry name" value="Arginase/deacetylase"/>
    <property type="match status" value="1"/>
</dbReference>
<evidence type="ECO:0000313" key="3">
    <source>
        <dbReference type="Proteomes" id="UP000680185"/>
    </source>
</evidence>
<dbReference type="InterPro" id="IPR037138">
    <property type="entry name" value="His_deacetylse_dom_sf"/>
</dbReference>
<comment type="caution">
    <text evidence="2">The sequence shown here is derived from an EMBL/GenBank/DDBJ whole genome shotgun (WGS) entry which is preliminary data.</text>
</comment>
<dbReference type="GO" id="GO:0004407">
    <property type="term" value="F:histone deacetylase activity"/>
    <property type="evidence" value="ECO:0007669"/>
    <property type="project" value="TreeGrafter"/>
</dbReference>
<dbReference type="EMBL" id="JAGVWB010000023">
    <property type="protein sequence ID" value="MBS3058451.1"/>
    <property type="molecule type" value="Genomic_DNA"/>
</dbReference>
<dbReference type="Proteomes" id="UP000680185">
    <property type="component" value="Unassembled WGS sequence"/>
</dbReference>
<dbReference type="InterPro" id="IPR000286">
    <property type="entry name" value="HDACs"/>
</dbReference>
<dbReference type="PANTHER" id="PTHR10625:SF10">
    <property type="entry name" value="HISTONE DEACETYLASE HDAC1"/>
    <property type="match status" value="1"/>
</dbReference>
<dbReference type="AlphaFoldDB" id="A0A8T4KVV2"/>
<evidence type="ECO:0000259" key="1">
    <source>
        <dbReference type="Pfam" id="PF00850"/>
    </source>
</evidence>
<reference evidence="2" key="1">
    <citation type="submission" date="2021-03" db="EMBL/GenBank/DDBJ databases">
        <authorList>
            <person name="Jaffe A."/>
        </authorList>
    </citation>
    <scope>NUCLEOTIDE SEQUENCE</scope>
    <source>
        <strain evidence="2">RIFCSPLOWO2_01_FULL_43_13</strain>
    </source>
</reference>
<organism evidence="2 3">
    <name type="scientific">Candidatus Iainarchaeum sp</name>
    <dbReference type="NCBI Taxonomy" id="3101447"/>
    <lineage>
        <taxon>Archaea</taxon>
        <taxon>Candidatus Iainarchaeota</taxon>
        <taxon>Candidatus Iainarchaeia</taxon>
        <taxon>Candidatus Iainarchaeales</taxon>
        <taxon>Candidatus Iainarchaeaceae</taxon>
        <taxon>Candidatus Iainarchaeum</taxon>
    </lineage>
</organism>
<feature type="domain" description="Histone deacetylase" evidence="1">
    <location>
        <begin position="18"/>
        <end position="294"/>
    </location>
</feature>
<reference evidence="2" key="2">
    <citation type="submission" date="2021-05" db="EMBL/GenBank/DDBJ databases">
        <title>Protein family content uncovers lineage relationships and bacterial pathway maintenance mechanisms in DPANN archaea.</title>
        <authorList>
            <person name="Castelle C.J."/>
            <person name="Meheust R."/>
            <person name="Jaffe A.L."/>
            <person name="Seitz K."/>
            <person name="Gong X."/>
            <person name="Baker B.J."/>
            <person name="Banfield J.F."/>
        </authorList>
    </citation>
    <scope>NUCLEOTIDE SEQUENCE</scope>
    <source>
        <strain evidence="2">RIFCSPLOWO2_01_FULL_43_13</strain>
    </source>
</reference>